<proteinExistence type="predicted"/>
<accession>A0A5D2C0S2</accession>
<gene>
    <name evidence="1" type="ORF">ES288_D07G182800v1</name>
</gene>
<name>A0A5D2C0S2_GOSDA</name>
<evidence type="ECO:0000313" key="2">
    <source>
        <dbReference type="Proteomes" id="UP000323506"/>
    </source>
</evidence>
<dbReference type="AlphaFoldDB" id="A0A5D2C0S2"/>
<keyword evidence="2" id="KW-1185">Reference proteome</keyword>
<evidence type="ECO:0000313" key="1">
    <source>
        <dbReference type="EMBL" id="TYG61863.1"/>
    </source>
</evidence>
<dbReference type="EMBL" id="CM017707">
    <property type="protein sequence ID" value="TYG61863.1"/>
    <property type="molecule type" value="Genomic_DNA"/>
</dbReference>
<protein>
    <submittedName>
        <fullName evidence="1">Uncharacterized protein</fullName>
    </submittedName>
</protein>
<reference evidence="1 2" key="1">
    <citation type="submission" date="2019-06" db="EMBL/GenBank/DDBJ databases">
        <title>WGS assembly of Gossypium darwinii.</title>
        <authorList>
            <person name="Chen Z.J."/>
            <person name="Sreedasyam A."/>
            <person name="Ando A."/>
            <person name="Song Q."/>
            <person name="De L."/>
            <person name="Hulse-Kemp A."/>
            <person name="Ding M."/>
            <person name="Ye W."/>
            <person name="Kirkbride R."/>
            <person name="Jenkins J."/>
            <person name="Plott C."/>
            <person name="Lovell J."/>
            <person name="Lin Y.-M."/>
            <person name="Vaughn R."/>
            <person name="Liu B."/>
            <person name="Li W."/>
            <person name="Simpson S."/>
            <person name="Scheffler B."/>
            <person name="Saski C."/>
            <person name="Grover C."/>
            <person name="Hu G."/>
            <person name="Conover J."/>
            <person name="Carlson J."/>
            <person name="Shu S."/>
            <person name="Boston L."/>
            <person name="Williams M."/>
            <person name="Peterson D."/>
            <person name="Mcgee K."/>
            <person name="Jones D."/>
            <person name="Wendel J."/>
            <person name="Stelly D."/>
            <person name="Grimwood J."/>
            <person name="Schmutz J."/>
        </authorList>
    </citation>
    <scope>NUCLEOTIDE SEQUENCE [LARGE SCALE GENOMIC DNA]</scope>
    <source>
        <strain evidence="1">1808015.09</strain>
    </source>
</reference>
<organism evidence="1 2">
    <name type="scientific">Gossypium darwinii</name>
    <name type="common">Darwin's cotton</name>
    <name type="synonym">Gossypium barbadense var. darwinii</name>
    <dbReference type="NCBI Taxonomy" id="34276"/>
    <lineage>
        <taxon>Eukaryota</taxon>
        <taxon>Viridiplantae</taxon>
        <taxon>Streptophyta</taxon>
        <taxon>Embryophyta</taxon>
        <taxon>Tracheophyta</taxon>
        <taxon>Spermatophyta</taxon>
        <taxon>Magnoliopsida</taxon>
        <taxon>eudicotyledons</taxon>
        <taxon>Gunneridae</taxon>
        <taxon>Pentapetalae</taxon>
        <taxon>rosids</taxon>
        <taxon>malvids</taxon>
        <taxon>Malvales</taxon>
        <taxon>Malvaceae</taxon>
        <taxon>Malvoideae</taxon>
        <taxon>Gossypium</taxon>
    </lineage>
</organism>
<dbReference type="Proteomes" id="UP000323506">
    <property type="component" value="Chromosome D07"/>
</dbReference>
<sequence length="130" mass="15034">MAGERKCSFFLGKNNPYSFQYTKTHSSSFPDSSYPLPLPIFFSKSMKTRALFLFHLFLLLLWQAPESHLVCTTIPHSLILSSQKVGNSNRRSRTITKLTEIPDLIPIEDFGHMLKLQLQRMKIPIKLHQN</sequence>